<gene>
    <name evidence="2" type="ORF">KILIM_061_00120</name>
</gene>
<keyword evidence="1" id="KW-0812">Transmembrane</keyword>
<dbReference type="EMBL" id="BAHD01000061">
    <property type="protein sequence ID" value="GAB97228.1"/>
    <property type="molecule type" value="Genomic_DNA"/>
</dbReference>
<evidence type="ECO:0000313" key="3">
    <source>
        <dbReference type="Proteomes" id="UP000008366"/>
    </source>
</evidence>
<dbReference type="Proteomes" id="UP000008366">
    <property type="component" value="Unassembled WGS sequence"/>
</dbReference>
<dbReference type="AlphaFoldDB" id="K6VLY8"/>
<name>K6VLY8_9MICO</name>
<feature type="transmembrane region" description="Helical" evidence="1">
    <location>
        <begin position="20"/>
        <end position="39"/>
    </location>
</feature>
<dbReference type="RefSeq" id="WP_006593760.1">
    <property type="nucleotide sequence ID" value="NZ_BAHD01000061.1"/>
</dbReference>
<organism evidence="2 3">
    <name type="scientific">Kineosphaera limosa NBRC 100340</name>
    <dbReference type="NCBI Taxonomy" id="1184609"/>
    <lineage>
        <taxon>Bacteria</taxon>
        <taxon>Bacillati</taxon>
        <taxon>Actinomycetota</taxon>
        <taxon>Actinomycetes</taxon>
        <taxon>Micrococcales</taxon>
        <taxon>Dermatophilaceae</taxon>
        <taxon>Kineosphaera</taxon>
    </lineage>
</organism>
<sequence length="88" mass="8581">MMYSYPYADNTSPLGGKDLVSAQALSLAVISLVMLIGGVATGAHSLFLVAGAAALVAAGMAIVQAISAIAAAGEATDLDSPARETSAA</sequence>
<proteinExistence type="predicted"/>
<evidence type="ECO:0000313" key="2">
    <source>
        <dbReference type="EMBL" id="GAB97228.1"/>
    </source>
</evidence>
<reference evidence="2 3" key="1">
    <citation type="submission" date="2012-08" db="EMBL/GenBank/DDBJ databases">
        <title>Whole genome shotgun sequence of Kineosphaera limosa NBRC 100340.</title>
        <authorList>
            <person name="Yoshida I."/>
            <person name="Isaki S."/>
            <person name="Hosoyama A."/>
            <person name="Tsuchikane K."/>
            <person name="Katsumata H."/>
            <person name="Ando Y."/>
            <person name="Ohji S."/>
            <person name="Hamada M."/>
            <person name="Tamura T."/>
            <person name="Yamazoe A."/>
            <person name="Yamazaki S."/>
            <person name="Fujita N."/>
        </authorList>
    </citation>
    <scope>NUCLEOTIDE SEQUENCE [LARGE SCALE GENOMIC DNA]</scope>
    <source>
        <strain evidence="2 3">NBRC 100340</strain>
    </source>
</reference>
<protein>
    <submittedName>
        <fullName evidence="2">Uncharacterized protein</fullName>
    </submittedName>
</protein>
<comment type="caution">
    <text evidence="2">The sequence shown here is derived from an EMBL/GenBank/DDBJ whole genome shotgun (WGS) entry which is preliminary data.</text>
</comment>
<evidence type="ECO:0000256" key="1">
    <source>
        <dbReference type="SAM" id="Phobius"/>
    </source>
</evidence>
<keyword evidence="3" id="KW-1185">Reference proteome</keyword>
<feature type="transmembrane region" description="Helical" evidence="1">
    <location>
        <begin position="46"/>
        <end position="71"/>
    </location>
</feature>
<keyword evidence="1" id="KW-1133">Transmembrane helix</keyword>
<accession>K6VLY8</accession>
<keyword evidence="1" id="KW-0472">Membrane</keyword>